<keyword evidence="3" id="KW-1185">Reference proteome</keyword>
<dbReference type="OrthoDB" id="9809330at2"/>
<sequence length="393" mass="43119">MEHTNEDNPSIHRVQQGDTKIILIGTAHVSRDSAQLVTDTIEAETPDTVCVELCSTRLSAIRDTDRWRNMDIIKIIKEKKSLMLFMNLLLASFQKKIADKFDIRPGQEMINAVEAAEKIDADVVPADRDIQITLSRVWRGMGMWAKIKLLTSMVFSFGSANDIQEADIEKMKQEDILQTLLADVKRFHPIIEQVLIDERDQYLAQRIGSAEGNCIVAVVGAAHVPGIKKYLASGNARSLSFLNQVPPPGSLGKILKWLIPGLILVLFAVGFAMEGKDAGTDMIWIWLAANGIFAGLGAVLALAHPYTIISAVLAAPLTSLNPMIAAGWVSGMVEALARKPKVRDLEAIPKDIVSFKGFWRNNVTRILLVVIFTNLGSSIGTMTAVPLMLKLLG</sequence>
<accession>S0FWL6</accession>
<comment type="caution">
    <text evidence="2">The sequence shown here is derived from an EMBL/GenBank/DDBJ whole genome shotgun (WGS) entry which is preliminary data.</text>
</comment>
<feature type="transmembrane region" description="Helical" evidence="1">
    <location>
        <begin position="283"/>
        <end position="302"/>
    </location>
</feature>
<feature type="transmembrane region" description="Helical" evidence="1">
    <location>
        <begin position="308"/>
        <end position="333"/>
    </location>
</feature>
<dbReference type="InterPro" id="IPR005230">
    <property type="entry name" value="TraB_bac"/>
</dbReference>
<keyword evidence="1" id="KW-0472">Membrane</keyword>
<evidence type="ECO:0000256" key="1">
    <source>
        <dbReference type="SAM" id="Phobius"/>
    </source>
</evidence>
<dbReference type="EMBL" id="APJX01000014">
    <property type="protein sequence ID" value="EMS77534.1"/>
    <property type="molecule type" value="Genomic_DNA"/>
</dbReference>
<name>S0FWL6_9BACT</name>
<dbReference type="Proteomes" id="UP000014216">
    <property type="component" value="Unassembled WGS sequence"/>
</dbReference>
<dbReference type="NCBIfam" id="TIGR00261">
    <property type="entry name" value="traB"/>
    <property type="match status" value="1"/>
</dbReference>
<dbReference type="InterPro" id="IPR002816">
    <property type="entry name" value="TraB/PrgY/GumN_fam"/>
</dbReference>
<reference evidence="2 3" key="1">
    <citation type="journal article" date="2013" name="Genome Announc.">
        <title>Draft Genome Sequence of Desulfotignum phosphitoxidans DSM 13687 Strain FiPS-3.</title>
        <authorList>
            <person name="Poehlein A."/>
            <person name="Daniel R."/>
            <person name="Simeonova D.D."/>
        </authorList>
    </citation>
    <scope>NUCLEOTIDE SEQUENCE [LARGE SCALE GENOMIC DNA]</scope>
    <source>
        <strain evidence="2 3">DSM 13687</strain>
    </source>
</reference>
<dbReference type="Pfam" id="PF01963">
    <property type="entry name" value="TraB_PrgY_gumN"/>
    <property type="match status" value="1"/>
</dbReference>
<dbReference type="RefSeq" id="WP_006968433.1">
    <property type="nucleotide sequence ID" value="NZ_APJX01000014.1"/>
</dbReference>
<dbReference type="PANTHER" id="PTHR21530:SF7">
    <property type="entry name" value="TRAB DOMAIN-CONTAINING PROTEIN"/>
    <property type="match status" value="1"/>
</dbReference>
<keyword evidence="1" id="KW-0812">Transmembrane</keyword>
<dbReference type="AlphaFoldDB" id="S0FWL6"/>
<dbReference type="PANTHER" id="PTHR21530">
    <property type="entry name" value="PHEROMONE SHUTDOWN PROTEIN"/>
    <property type="match status" value="1"/>
</dbReference>
<proteinExistence type="predicted"/>
<gene>
    <name evidence="2" type="primary">traB</name>
    <name evidence="2" type="ORF">Dpo_14c00170</name>
</gene>
<keyword evidence="1" id="KW-1133">Transmembrane helix</keyword>
<organism evidence="2 3">
    <name type="scientific">Desulfotignum phosphitoxidans DSM 13687</name>
    <dbReference type="NCBI Taxonomy" id="1286635"/>
    <lineage>
        <taxon>Bacteria</taxon>
        <taxon>Pseudomonadati</taxon>
        <taxon>Thermodesulfobacteriota</taxon>
        <taxon>Desulfobacteria</taxon>
        <taxon>Desulfobacterales</taxon>
        <taxon>Desulfobacteraceae</taxon>
        <taxon>Desulfotignum</taxon>
    </lineage>
</organism>
<dbReference type="InterPro" id="IPR046345">
    <property type="entry name" value="TraB_PrgY-like"/>
</dbReference>
<feature type="transmembrane region" description="Helical" evidence="1">
    <location>
        <begin position="366"/>
        <end position="389"/>
    </location>
</feature>
<feature type="transmembrane region" description="Helical" evidence="1">
    <location>
        <begin position="254"/>
        <end position="271"/>
    </location>
</feature>
<evidence type="ECO:0000313" key="3">
    <source>
        <dbReference type="Proteomes" id="UP000014216"/>
    </source>
</evidence>
<evidence type="ECO:0000313" key="2">
    <source>
        <dbReference type="EMBL" id="EMS77534.1"/>
    </source>
</evidence>
<protein>
    <submittedName>
        <fullName evidence="2">TraB family protein TraB</fullName>
    </submittedName>
</protein>
<dbReference type="CDD" id="cd14726">
    <property type="entry name" value="TraB_PrgY-like"/>
    <property type="match status" value="1"/>
</dbReference>
<dbReference type="PATRIC" id="fig|1286635.3.peg.4460"/>